<feature type="coiled-coil region" evidence="8">
    <location>
        <begin position="859"/>
        <end position="886"/>
    </location>
</feature>
<dbReference type="Pfam" id="PF00488">
    <property type="entry name" value="MutS_V"/>
    <property type="match status" value="1"/>
</dbReference>
<evidence type="ECO:0000256" key="7">
    <source>
        <dbReference type="RuleBase" id="RU003756"/>
    </source>
</evidence>
<dbReference type="InterPro" id="IPR000432">
    <property type="entry name" value="DNA_mismatch_repair_MutS_C"/>
</dbReference>
<keyword evidence="8" id="KW-0175">Coiled coil</keyword>
<dbReference type="SUPFAM" id="SSF63748">
    <property type="entry name" value="Tudor/PWWP/MBT"/>
    <property type="match status" value="1"/>
</dbReference>
<dbReference type="FunFam" id="1.10.1420.10:FF:000005">
    <property type="entry name" value="DNA mismatch repair protein"/>
    <property type="match status" value="1"/>
</dbReference>
<dbReference type="Gene3D" id="2.30.30.140">
    <property type="match status" value="1"/>
</dbReference>
<dbReference type="CDD" id="cd20404">
    <property type="entry name" value="Tudor_Agenet_AtEML-like"/>
    <property type="match status" value="1"/>
</dbReference>
<dbReference type="InterPro" id="IPR036187">
    <property type="entry name" value="DNA_mismatch_repair_MutS_sf"/>
</dbReference>
<dbReference type="Gene3D" id="1.10.1420.10">
    <property type="match status" value="2"/>
</dbReference>
<feature type="region of interest" description="Disordered" evidence="9">
    <location>
        <begin position="63"/>
        <end position="164"/>
    </location>
</feature>
<sequence length="1243" mass="135450">MDDRAMTGRRLNVYWPKDRCWYSGTIDDYNGKKHHVTYDDGDKEWLNLANEEYLFLPRGNEGVAQPKAVPTVSMSDAPEDDESGSEYQQSEESSDDNAMDVDSESDLSDEEEVEEVLAGKKRKRAARARGQVQKKKQVTPSSRIATHTAKAATPGCTGAGTITPMGMTTPMDRTTPVRADAGSVLQKALDSAMHTTGQRTGMVSPIICGVDVNRSQDSHKFSDQDSLRFPFLTPEKIRDSEHRRPGDPGYNPATVHVPKDWLKEKATAGRQQWWEIKAKNFDAVLLFKMGKFYEMFEMDAHVGADVLGLQYMKGDTPHCGFPEAAYHQMAESLARVGYKVVVVEQTETPDQLKLRNEKLRAMGKQQAKVVRREKVAVLTKGTLRDAEMVQAHPDPAYLMSVIEMEKSPGSEGCCRVGVCAVDVASVHLFLGEFNDDELSSKLRTHLAALQPVEVLVPNDNDRLRPSVKQLLKTCLRNPRINIFPMGLEGFSPHSQVTDTLSQYFDFSDTSQGPTEEKPHLPDQLKEIVANPESHKATLEALGAVVNFLKAGLLDKAVIPLARFELLPNASDRSVQPTESAEVAMPKHVLLDSSALENLEVLENSNGGTKGSLLATLDHCVTPFGRRLLRQWLCRPLGQVAQICERQQAVQDLLKVAGGAAIQARKAFSGVGDLERALARLHASTLEGAHCGREAEHVVLYEDAARRKVRALVAALKGLQRVQAGIAAFQPVVNSLKSSLLRSLVTPGDKFPEMDEPLKELLNAANWDEAEQNGRVIAVQGAVPEYDAAKATVSNAHKELQDYLQEVRSIFRCGKDVRYVSITKQSHLIEVPQAYIKRVPHDFELAAQRKGFNRYMSPELRDLVAKLEEAEEQCETELSNILQALVKRFISQCSLWSTAVEVTSQLDALMSLASASANMDGAMCCPTFVTDSPSGAPTFKAKALRHPCSIRTGGGGFVPNDVELGGPSAPALLLTGPNMGGKSTLLRQVCLAVLMAQVGTLVPAESLELSPVDSIFVRMGARDHILSGQSTFFVELSETATMLNQATSRSLVALDELGRGTATSDGAAIASAVLQHLTSTICCRALFATHYHALSQEHQHNPAVAIKHMACHVSCTEGEGGAGSRVDEVTFLYRVARGPCPKSYGTNVARLAGLPEGVLMKASRISAQMENDRVGRLANDAMDVDESSEAPQGQPPHHTSDVSANLQIIAAQLHSFCGKKVENAPAAEGCSGLRSLLAQIREAN</sequence>
<dbReference type="InterPro" id="IPR036678">
    <property type="entry name" value="MutS_con_dom_sf"/>
</dbReference>
<evidence type="ECO:0000259" key="11">
    <source>
        <dbReference type="SMART" id="SM00534"/>
    </source>
</evidence>
<dbReference type="GO" id="GO:0140664">
    <property type="term" value="F:ATP-dependent DNA damage sensor activity"/>
    <property type="evidence" value="ECO:0007669"/>
    <property type="project" value="InterPro"/>
</dbReference>
<protein>
    <recommendedName>
        <fullName evidence="6">DNA mismatch repair protein</fullName>
    </recommendedName>
</protein>
<evidence type="ECO:0000256" key="3">
    <source>
        <dbReference type="ARBA" id="ARBA00022763"/>
    </source>
</evidence>
<dbReference type="GO" id="GO:0006298">
    <property type="term" value="P:mismatch repair"/>
    <property type="evidence" value="ECO:0007669"/>
    <property type="project" value="InterPro"/>
</dbReference>
<dbReference type="SUPFAM" id="SSF48334">
    <property type="entry name" value="DNA repair protein MutS, domain III"/>
    <property type="match status" value="1"/>
</dbReference>
<dbReference type="PANTHER" id="PTHR11361:SF148">
    <property type="entry name" value="DNA MISMATCH REPAIR PROTEIN MSH6"/>
    <property type="match status" value="1"/>
</dbReference>
<feature type="compositionally biased region" description="Basic residues" evidence="9">
    <location>
        <begin position="119"/>
        <end position="137"/>
    </location>
</feature>
<dbReference type="InterPro" id="IPR017261">
    <property type="entry name" value="DNA_mismatch_repair_MutS/MSH"/>
</dbReference>
<dbReference type="EMBL" id="CAJHUC010002674">
    <property type="protein sequence ID" value="CAD7704171.1"/>
    <property type="molecule type" value="Genomic_DNA"/>
</dbReference>
<dbReference type="SUPFAM" id="SSF52540">
    <property type="entry name" value="P-loop containing nucleoside triphosphate hydrolases"/>
    <property type="match status" value="1"/>
</dbReference>
<keyword evidence="6 7" id="KW-0234">DNA repair</keyword>
<keyword evidence="5 6" id="KW-0238">DNA-binding</keyword>
<evidence type="ECO:0000256" key="4">
    <source>
        <dbReference type="ARBA" id="ARBA00022840"/>
    </source>
</evidence>
<dbReference type="GO" id="GO:0030983">
    <property type="term" value="F:mismatched DNA binding"/>
    <property type="evidence" value="ECO:0007669"/>
    <property type="project" value="UniProtKB-UniRule"/>
</dbReference>
<accession>A0A8S1JAR4</accession>
<dbReference type="NCBIfam" id="NF003810">
    <property type="entry name" value="PRK05399.1"/>
    <property type="match status" value="1"/>
</dbReference>
<evidence type="ECO:0000313" key="13">
    <source>
        <dbReference type="Proteomes" id="UP000708148"/>
    </source>
</evidence>
<dbReference type="InterPro" id="IPR007695">
    <property type="entry name" value="DNA_mismatch_repair_MutS-lik_N"/>
</dbReference>
<dbReference type="AlphaFoldDB" id="A0A8S1JAR4"/>
<keyword evidence="3 6" id="KW-0227">DNA damage</keyword>
<feature type="domain" description="DNA mismatch repair protein MutS core" evidence="10">
    <location>
        <begin position="607"/>
        <end position="952"/>
    </location>
</feature>
<dbReference type="InterPro" id="IPR045076">
    <property type="entry name" value="MutS"/>
</dbReference>
<reference evidence="12" key="1">
    <citation type="submission" date="2020-12" db="EMBL/GenBank/DDBJ databases">
        <authorList>
            <person name="Iha C."/>
        </authorList>
    </citation>
    <scope>NUCLEOTIDE SEQUENCE</scope>
</reference>
<keyword evidence="4 6" id="KW-0067">ATP-binding</keyword>
<dbReference type="SMART" id="SM00533">
    <property type="entry name" value="MUTSd"/>
    <property type="match status" value="1"/>
</dbReference>
<feature type="domain" description="DNA mismatch repair proteins mutS family" evidence="11">
    <location>
        <begin position="968"/>
        <end position="1166"/>
    </location>
</feature>
<feature type="compositionally biased region" description="Acidic residues" evidence="9">
    <location>
        <begin position="92"/>
        <end position="115"/>
    </location>
</feature>
<evidence type="ECO:0000256" key="9">
    <source>
        <dbReference type="SAM" id="MobiDB-lite"/>
    </source>
</evidence>
<dbReference type="OrthoDB" id="10252754at2759"/>
<comment type="function">
    <text evidence="6 7">Component of the post-replicative DNA mismatch repair system (MMR).</text>
</comment>
<dbReference type="PANTHER" id="PTHR11361">
    <property type="entry name" value="DNA MISMATCH REPAIR PROTEIN MUTS FAMILY MEMBER"/>
    <property type="match status" value="1"/>
</dbReference>
<dbReference type="Pfam" id="PF01624">
    <property type="entry name" value="MutS_I"/>
    <property type="match status" value="1"/>
</dbReference>
<keyword evidence="2 6" id="KW-0547">Nucleotide-binding</keyword>
<dbReference type="Gene3D" id="3.30.420.110">
    <property type="entry name" value="MutS, connector domain"/>
    <property type="match status" value="1"/>
</dbReference>
<dbReference type="Proteomes" id="UP000708148">
    <property type="component" value="Unassembled WGS sequence"/>
</dbReference>
<evidence type="ECO:0000256" key="8">
    <source>
        <dbReference type="SAM" id="Coils"/>
    </source>
</evidence>
<dbReference type="Pfam" id="PF05192">
    <property type="entry name" value="MutS_III"/>
    <property type="match status" value="1"/>
</dbReference>
<proteinExistence type="inferred from homology"/>
<dbReference type="InterPro" id="IPR007860">
    <property type="entry name" value="DNA_mmatch_repair_MutS_con_dom"/>
</dbReference>
<dbReference type="InterPro" id="IPR007696">
    <property type="entry name" value="DNA_mismatch_repair_MutS_core"/>
</dbReference>
<dbReference type="PIRSF" id="PIRSF037677">
    <property type="entry name" value="DNA_mis_repair_Msh6"/>
    <property type="match status" value="1"/>
</dbReference>
<evidence type="ECO:0000256" key="2">
    <source>
        <dbReference type="ARBA" id="ARBA00022741"/>
    </source>
</evidence>
<evidence type="ECO:0000256" key="5">
    <source>
        <dbReference type="ARBA" id="ARBA00023125"/>
    </source>
</evidence>
<organism evidence="12 13">
    <name type="scientific">Ostreobium quekettii</name>
    <dbReference type="NCBI Taxonomy" id="121088"/>
    <lineage>
        <taxon>Eukaryota</taxon>
        <taxon>Viridiplantae</taxon>
        <taxon>Chlorophyta</taxon>
        <taxon>core chlorophytes</taxon>
        <taxon>Ulvophyceae</taxon>
        <taxon>TCBD clade</taxon>
        <taxon>Bryopsidales</taxon>
        <taxon>Ostreobineae</taxon>
        <taxon>Ostreobiaceae</taxon>
        <taxon>Ostreobium</taxon>
    </lineage>
</organism>
<dbReference type="Pfam" id="PF05190">
    <property type="entry name" value="MutS_IV"/>
    <property type="match status" value="1"/>
</dbReference>
<comment type="similarity">
    <text evidence="1 6 7">Belongs to the DNA mismatch repair MutS family.</text>
</comment>
<dbReference type="GO" id="GO:0032301">
    <property type="term" value="C:MutSalpha complex"/>
    <property type="evidence" value="ECO:0007669"/>
    <property type="project" value="TreeGrafter"/>
</dbReference>
<evidence type="ECO:0000256" key="6">
    <source>
        <dbReference type="PIRNR" id="PIRNR037677"/>
    </source>
</evidence>
<feature type="region of interest" description="Disordered" evidence="9">
    <location>
        <begin position="1181"/>
        <end position="1200"/>
    </location>
</feature>
<dbReference type="InterPro" id="IPR027417">
    <property type="entry name" value="P-loop_NTPase"/>
</dbReference>
<dbReference type="Gene3D" id="3.40.50.300">
    <property type="entry name" value="P-loop containing nucleotide triphosphate hydrolases"/>
    <property type="match status" value="1"/>
</dbReference>
<dbReference type="GO" id="GO:0005524">
    <property type="term" value="F:ATP binding"/>
    <property type="evidence" value="ECO:0007669"/>
    <property type="project" value="UniProtKB-UniRule"/>
</dbReference>
<dbReference type="InterPro" id="IPR007861">
    <property type="entry name" value="DNA_mismatch_repair_MutS_clamp"/>
</dbReference>
<evidence type="ECO:0000259" key="10">
    <source>
        <dbReference type="SMART" id="SM00533"/>
    </source>
</evidence>
<evidence type="ECO:0000256" key="1">
    <source>
        <dbReference type="ARBA" id="ARBA00006271"/>
    </source>
</evidence>
<dbReference type="SUPFAM" id="SSF53150">
    <property type="entry name" value="DNA repair protein MutS, domain II"/>
    <property type="match status" value="1"/>
</dbReference>
<keyword evidence="13" id="KW-1185">Reference proteome</keyword>
<dbReference type="Pfam" id="PF05188">
    <property type="entry name" value="MutS_II"/>
    <property type="match status" value="1"/>
</dbReference>
<comment type="caution">
    <text evidence="12">The sequence shown here is derived from an EMBL/GenBank/DDBJ whole genome shotgun (WGS) entry which is preliminary data.</text>
</comment>
<dbReference type="InterPro" id="IPR016151">
    <property type="entry name" value="DNA_mismatch_repair_MutS_N"/>
</dbReference>
<dbReference type="SUPFAM" id="SSF55271">
    <property type="entry name" value="DNA repair protein MutS, domain I"/>
    <property type="match status" value="1"/>
</dbReference>
<dbReference type="Gene3D" id="3.40.1170.10">
    <property type="entry name" value="DNA repair protein MutS, domain I"/>
    <property type="match status" value="1"/>
</dbReference>
<gene>
    <name evidence="12" type="ORF">OSTQU699_LOCUS9528</name>
</gene>
<dbReference type="SMART" id="SM00534">
    <property type="entry name" value="MUTSac"/>
    <property type="match status" value="1"/>
</dbReference>
<name>A0A8S1JAR4_9CHLO</name>
<evidence type="ECO:0000313" key="12">
    <source>
        <dbReference type="EMBL" id="CAD7704171.1"/>
    </source>
</evidence>